<feature type="repeat" description="WD" evidence="3">
    <location>
        <begin position="882"/>
        <end position="923"/>
    </location>
</feature>
<sequence length="1472" mass="162185">MAGSGQPPCCDPLQFFKNKRPESPSDLPADDPVPVGREPQAIVPMVNLAHTTPKLRPASKSTTSQSPAWQTFVTALKTLEAGVGIFPPLKEAVSGLLACTVHLNISERNRENYDRLAADLASLVQTLQTHLPGSEPARMPYSIQNISRAISEQTDFIKKQQDRSGLDKFVRASDDEISVVGCYRRIERIFRQLQIDISLSVWDLTHHQLVQEMRLKELDTVHDARHNAGLSNEMYRRGCTPNTRVKILEDAMKWTKGPDAKKIYWMNGMAGTGKTTIAYTLCEQLEKSGQLGASFFCSRASPDCRNVVRIVPTIAYQLARFSNPYQNELCKVLSNNPDVARREISVQFEKLIVGPLLKVKHAIPTDVIVVTDALDECSNVQGTQLVLELLFRHAASIPVKFFVTSRPEPGISGKVLGPGNMYHFVLHLHDVEESLVQEDIRVYLEDELRSISAKPEDIMKLTARAGCLFIFAATVVRYVEPRDVSVDHEERLKTMLDSQFKAQKEAYQELDKVYSMILVQALRDVKTEDERMRKMILQTVIGAEEQLSLHTLTELMDLKSEQTVRRVLLPLGSVLRISVDSGTVSTLHASFPDFMLAFERSGQFYCDIQKQNAHMASRCFAVMRSSLRFNICKLETSSRFDKDVPDLQVRADHAISTAVFYACRYWSSHLQGSIFSKEIVHMLREFLYHRLLFWMEVMNLKNCIGHCSDALLKAFKYMSAGDIFTELQSMIQDSRNFATTYAASPTSNSTPHIYISALPLASTENRVRQVYWPRTKGLVRFEGSVFEDRRSAALATWATGSSVDKLALSKDGKRMVTAGDDGTISVWDVSTGRRVLGPVKKHENYVYAVTFSPDGTMVVSGSYDHSIYISNAYTGDTLVGPLKGHTKAVTSLSFAPDGSFLASASEDHTIRIWNPITGAQVGSALRGHTDCVMCVVFTSSGDQLISCSDDRTIRTWNWRTGTVIGKPLKGHTDWVDCIALSPDDMHIASSSRDCTVRIWNLKRMETVVGPLMGHTDRVASVAYSFDGKRIVSGSFDRTIRVWSAETGDLIAGPFTGHGGRVCSVMFSIDDTQILSGSGDQTICVWDASPSATESNKTVEGHTGSILSVAVSPDGRRIVSGSSDGTVCVWELRTGKLVLGPLKGHDGRVCSVVHTLDGAYIISCSNDRTIRIWGTQTGLTVNKPLTGHTDGILAVAVSLDSRLIASGSKDHSVRLWNLQSGRPVGKPLDRHTNWVQSVDFSPDGLRVVSGSDDRTVCAWNVADGTLIWTCKEHASIVSGARFLPGGHKVVSCWDDGTLRLLDANTGVVASDPWKGHSDDVWDVSISPDGTMAASGSLDRTIGLWDVQTGTLLAPLLQGHTGRVLSVAFSRDGKHVISSSDDGTVRVWNIDAAIKMKNETASNWVVKEDGWVMEAEPEVVLWLPPDLASRFPVAPCSGIIHVQGSLLANLGNAVYGNGWESCYDASIEPGVRDM</sequence>
<dbReference type="InterPro" id="IPR007111">
    <property type="entry name" value="NACHT_NTPase"/>
</dbReference>
<dbReference type="PANTHER" id="PTHR22847:SF637">
    <property type="entry name" value="WD REPEAT DOMAIN 5B"/>
    <property type="match status" value="1"/>
</dbReference>
<dbReference type="InterPro" id="IPR056884">
    <property type="entry name" value="NPHP3-like_N"/>
</dbReference>
<dbReference type="PROSITE" id="PS50082">
    <property type="entry name" value="WD_REPEATS_2"/>
    <property type="match status" value="13"/>
</dbReference>
<dbReference type="PROSITE" id="PS00678">
    <property type="entry name" value="WD_REPEATS_1"/>
    <property type="match status" value="7"/>
</dbReference>
<feature type="repeat" description="WD" evidence="3">
    <location>
        <begin position="801"/>
        <end position="837"/>
    </location>
</feature>
<feature type="region of interest" description="Disordered" evidence="4">
    <location>
        <begin position="1"/>
        <end position="37"/>
    </location>
</feature>
<keyword evidence="1 3" id="KW-0853">WD repeat</keyword>
<dbReference type="InterPro" id="IPR015943">
    <property type="entry name" value="WD40/YVTN_repeat-like_dom_sf"/>
</dbReference>
<dbReference type="InterPro" id="IPR001680">
    <property type="entry name" value="WD40_rpt"/>
</dbReference>
<feature type="repeat" description="WD" evidence="3">
    <location>
        <begin position="1141"/>
        <end position="1182"/>
    </location>
</feature>
<feature type="repeat" description="WD" evidence="3">
    <location>
        <begin position="1011"/>
        <end position="1052"/>
    </location>
</feature>
<feature type="repeat" description="WD" evidence="3">
    <location>
        <begin position="925"/>
        <end position="966"/>
    </location>
</feature>
<feature type="repeat" description="WD" evidence="3">
    <location>
        <begin position="1054"/>
        <end position="1095"/>
    </location>
</feature>
<proteinExistence type="predicted"/>
<dbReference type="SUPFAM" id="SSF52540">
    <property type="entry name" value="P-loop containing nucleoside triphosphate hydrolases"/>
    <property type="match status" value="1"/>
</dbReference>
<evidence type="ECO:0000259" key="5">
    <source>
        <dbReference type="PROSITE" id="PS50837"/>
    </source>
</evidence>
<comment type="caution">
    <text evidence="6">The sequence shown here is derived from an EMBL/GenBank/DDBJ whole genome shotgun (WGS) entry which is preliminary data.</text>
</comment>
<dbReference type="EMBL" id="JACYCC010000041">
    <property type="protein sequence ID" value="KAF8676780.1"/>
    <property type="molecule type" value="Genomic_DNA"/>
</dbReference>
<feature type="repeat" description="WD" evidence="3">
    <location>
        <begin position="1184"/>
        <end position="1225"/>
    </location>
</feature>
<feature type="repeat" description="WD" evidence="3">
    <location>
        <begin position="968"/>
        <end position="1009"/>
    </location>
</feature>
<dbReference type="InterPro" id="IPR019775">
    <property type="entry name" value="WD40_repeat_CS"/>
</dbReference>
<dbReference type="InterPro" id="IPR027417">
    <property type="entry name" value="P-loop_NTPase"/>
</dbReference>
<dbReference type="SUPFAM" id="SSF50978">
    <property type="entry name" value="WD40 repeat-like"/>
    <property type="match status" value="3"/>
</dbReference>
<feature type="repeat" description="WD" evidence="3">
    <location>
        <begin position="1312"/>
        <end position="1353"/>
    </location>
</feature>
<dbReference type="PROSITE" id="PS50837">
    <property type="entry name" value="NACHT"/>
    <property type="match status" value="1"/>
</dbReference>
<dbReference type="Gene3D" id="2.130.10.10">
    <property type="entry name" value="YVTN repeat-like/Quinoprotein amine dehydrogenase"/>
    <property type="match status" value="5"/>
</dbReference>
<evidence type="ECO:0000256" key="4">
    <source>
        <dbReference type="SAM" id="MobiDB-lite"/>
    </source>
</evidence>
<dbReference type="PANTHER" id="PTHR22847">
    <property type="entry name" value="WD40 REPEAT PROTEIN"/>
    <property type="match status" value="1"/>
</dbReference>
<feature type="repeat" description="WD" evidence="3">
    <location>
        <begin position="1098"/>
        <end position="1139"/>
    </location>
</feature>
<dbReference type="Pfam" id="PF24883">
    <property type="entry name" value="NPHP3_N"/>
    <property type="match status" value="1"/>
</dbReference>
<dbReference type="GO" id="GO:0007166">
    <property type="term" value="P:cell surface receptor signaling pathway"/>
    <property type="evidence" value="ECO:0007669"/>
    <property type="project" value="InterPro"/>
</dbReference>
<gene>
    <name evidence="6" type="ORF">RHS04_06337</name>
</gene>
<dbReference type="PROSITE" id="PS50294">
    <property type="entry name" value="WD_REPEATS_REGION"/>
    <property type="match status" value="13"/>
</dbReference>
<name>A0A8H7H528_9AGAM</name>
<dbReference type="Pfam" id="PF00400">
    <property type="entry name" value="WD40"/>
    <property type="match status" value="14"/>
</dbReference>
<dbReference type="SMART" id="SM00320">
    <property type="entry name" value="WD40"/>
    <property type="match status" value="14"/>
</dbReference>
<keyword evidence="2" id="KW-0677">Repeat</keyword>
<evidence type="ECO:0000256" key="3">
    <source>
        <dbReference type="PROSITE-ProRule" id="PRU00221"/>
    </source>
</evidence>
<feature type="repeat" description="WD" evidence="3">
    <location>
        <begin position="839"/>
        <end position="869"/>
    </location>
</feature>
<dbReference type="Proteomes" id="UP000650582">
    <property type="component" value="Unassembled WGS sequence"/>
</dbReference>
<feature type="repeat" description="WD" evidence="3">
    <location>
        <begin position="1227"/>
        <end position="1268"/>
    </location>
</feature>
<feature type="domain" description="NACHT" evidence="5">
    <location>
        <begin position="262"/>
        <end position="407"/>
    </location>
</feature>
<dbReference type="CDD" id="cd00200">
    <property type="entry name" value="WD40"/>
    <property type="match status" value="2"/>
</dbReference>
<dbReference type="InterPro" id="IPR020472">
    <property type="entry name" value="WD40_PAC1"/>
</dbReference>
<dbReference type="CDD" id="cd21037">
    <property type="entry name" value="MLKL_NTD"/>
    <property type="match status" value="1"/>
</dbReference>
<dbReference type="InterPro" id="IPR059179">
    <property type="entry name" value="MLKL-like_MCAfunc"/>
</dbReference>
<dbReference type="InterPro" id="IPR036537">
    <property type="entry name" value="Adaptor_Cbl_N_dom_sf"/>
</dbReference>
<protein>
    <submittedName>
        <fullName evidence="6">WD domain, G-beta repeat</fullName>
    </submittedName>
</protein>
<accession>A0A8H7H528</accession>
<organism evidence="6 7">
    <name type="scientific">Rhizoctonia solani</name>
    <dbReference type="NCBI Taxonomy" id="456999"/>
    <lineage>
        <taxon>Eukaryota</taxon>
        <taxon>Fungi</taxon>
        <taxon>Dikarya</taxon>
        <taxon>Basidiomycota</taxon>
        <taxon>Agaricomycotina</taxon>
        <taxon>Agaricomycetes</taxon>
        <taxon>Cantharellales</taxon>
        <taxon>Ceratobasidiaceae</taxon>
        <taxon>Rhizoctonia</taxon>
    </lineage>
</organism>
<evidence type="ECO:0000313" key="7">
    <source>
        <dbReference type="Proteomes" id="UP000650582"/>
    </source>
</evidence>
<dbReference type="PRINTS" id="PR00320">
    <property type="entry name" value="GPROTEINBRPT"/>
</dbReference>
<dbReference type="InterPro" id="IPR036322">
    <property type="entry name" value="WD40_repeat_dom_sf"/>
</dbReference>
<dbReference type="Gene3D" id="1.20.930.20">
    <property type="entry name" value="Adaptor protein Cbl, N-terminal domain"/>
    <property type="match status" value="1"/>
</dbReference>
<evidence type="ECO:0000256" key="1">
    <source>
        <dbReference type="ARBA" id="ARBA00022574"/>
    </source>
</evidence>
<feature type="repeat" description="WD" evidence="3">
    <location>
        <begin position="1355"/>
        <end position="1396"/>
    </location>
</feature>
<evidence type="ECO:0000313" key="6">
    <source>
        <dbReference type="EMBL" id="KAF8676780.1"/>
    </source>
</evidence>
<evidence type="ECO:0000256" key="2">
    <source>
        <dbReference type="ARBA" id="ARBA00022737"/>
    </source>
</evidence>
<reference evidence="6" key="1">
    <citation type="submission" date="2020-09" db="EMBL/GenBank/DDBJ databases">
        <title>Comparative genome analyses of four rice-infecting Rhizoctonia solani isolates reveal extensive enrichment of homogalacturonan modification genes.</title>
        <authorList>
            <person name="Lee D.-Y."/>
            <person name="Jeon J."/>
            <person name="Kim K.-T."/>
            <person name="Cheong K."/>
            <person name="Song H."/>
            <person name="Choi G."/>
            <person name="Ko J."/>
            <person name="Opiyo S.O."/>
            <person name="Zuo S."/>
            <person name="Madhav S."/>
            <person name="Lee Y.-H."/>
            <person name="Wang G.-L."/>
        </authorList>
    </citation>
    <scope>NUCLEOTIDE SEQUENCE</scope>
    <source>
        <strain evidence="6">AG1-IA YN-7</strain>
    </source>
</reference>
<dbReference type="Gene3D" id="3.40.50.300">
    <property type="entry name" value="P-loop containing nucleotide triphosphate hydrolases"/>
    <property type="match status" value="1"/>
</dbReference>
<dbReference type="GO" id="GO:1990234">
    <property type="term" value="C:transferase complex"/>
    <property type="evidence" value="ECO:0007669"/>
    <property type="project" value="UniProtKB-ARBA"/>
</dbReference>